<protein>
    <recommendedName>
        <fullName evidence="1">Cystatin domain-containing protein</fullName>
    </recommendedName>
</protein>
<dbReference type="Pfam" id="PF00031">
    <property type="entry name" value="Cystatin"/>
    <property type="match status" value="1"/>
</dbReference>
<accession>A0ABQ7TE12</accession>
<dbReference type="CDD" id="cd00042">
    <property type="entry name" value="CY"/>
    <property type="match status" value="1"/>
</dbReference>
<proteinExistence type="predicted"/>
<evidence type="ECO:0000259" key="1">
    <source>
        <dbReference type="Pfam" id="PF00031"/>
    </source>
</evidence>
<sequence>MVGVPMEVSANEEANQQALHLAMNKYNQASNNMYGSHIAQVLSVKKQNVAGIKMNNLQSKPETPDPVIYSAFAEKQVGPYA</sequence>
<dbReference type="InterPro" id="IPR000010">
    <property type="entry name" value="Cystatin_dom"/>
</dbReference>
<dbReference type="SUPFAM" id="SSF54403">
    <property type="entry name" value="Cystatin/monellin"/>
    <property type="match status" value="1"/>
</dbReference>
<dbReference type="InterPro" id="IPR046350">
    <property type="entry name" value="Cystatin_sf"/>
</dbReference>
<feature type="domain" description="Cystatin" evidence="1">
    <location>
        <begin position="3"/>
        <end position="53"/>
    </location>
</feature>
<keyword evidence="3" id="KW-1185">Reference proteome</keyword>
<reference evidence="2 3" key="1">
    <citation type="journal article" date="2022" name="Gigascience">
        <title>A chromosome-level genome assembly and annotation of the desert horned lizard, Phrynosoma platyrhinos, provides insight into chromosomal rearrangements among reptiles.</title>
        <authorList>
            <person name="Koochekian N."/>
            <person name="Ascanio A."/>
            <person name="Farleigh K."/>
            <person name="Card D.C."/>
            <person name="Schield D.R."/>
            <person name="Castoe T.A."/>
            <person name="Jezkova T."/>
        </authorList>
    </citation>
    <scope>NUCLEOTIDE SEQUENCE [LARGE SCALE GENOMIC DNA]</scope>
    <source>
        <strain evidence="2">NK-2021</strain>
    </source>
</reference>
<organism evidence="2 3">
    <name type="scientific">Phrynosoma platyrhinos</name>
    <name type="common">Desert horned lizard</name>
    <dbReference type="NCBI Taxonomy" id="52577"/>
    <lineage>
        <taxon>Eukaryota</taxon>
        <taxon>Metazoa</taxon>
        <taxon>Chordata</taxon>
        <taxon>Craniata</taxon>
        <taxon>Vertebrata</taxon>
        <taxon>Euteleostomi</taxon>
        <taxon>Lepidosauria</taxon>
        <taxon>Squamata</taxon>
        <taxon>Bifurcata</taxon>
        <taxon>Unidentata</taxon>
        <taxon>Episquamata</taxon>
        <taxon>Toxicofera</taxon>
        <taxon>Iguania</taxon>
        <taxon>Phrynosomatidae</taxon>
        <taxon>Phrynosomatinae</taxon>
        <taxon>Phrynosoma</taxon>
    </lineage>
</organism>
<evidence type="ECO:0000313" key="2">
    <source>
        <dbReference type="EMBL" id="KAH0627868.1"/>
    </source>
</evidence>
<dbReference type="EMBL" id="JAIPUX010000439">
    <property type="protein sequence ID" value="KAH0627868.1"/>
    <property type="molecule type" value="Genomic_DNA"/>
</dbReference>
<gene>
    <name evidence="2" type="ORF">JD844_008406</name>
</gene>
<evidence type="ECO:0000313" key="3">
    <source>
        <dbReference type="Proteomes" id="UP000826234"/>
    </source>
</evidence>
<name>A0ABQ7TE12_PHRPL</name>
<comment type="caution">
    <text evidence="2">The sequence shown here is derived from an EMBL/GenBank/DDBJ whole genome shotgun (WGS) entry which is preliminary data.</text>
</comment>
<dbReference type="Gene3D" id="3.10.450.10">
    <property type="match status" value="1"/>
</dbReference>
<dbReference type="Proteomes" id="UP000826234">
    <property type="component" value="Unassembled WGS sequence"/>
</dbReference>